<sequence>MAAEANGIDCSPCELSGACGFESFHLEMMGNDASTFPLNLWQPFNQPEIYDSEMPVAVTVTDAYVSPVSFSQSCQCDEEVTGIVRTLSRADMSNDIIQTLRMGLSLAERLLTCPICYDVSKPPRVTVQNVLLIGHLMFEVTSGYRKYLQWLDEHCAQLSTRSDTETVYLDSGLGMPSGLDLQIGADKFRDLVVHAIRKADVTRLLELGEKFAQRQHDRHRVGHEACQGNGVSCRKKENSFDHDPLDICPEDPVGRKLVPCFRIVDEVRAMIQQVADAV</sequence>
<name>A0A9W9LM49_9EURO</name>
<proteinExistence type="predicted"/>
<organism evidence="1 2">
    <name type="scientific">Penicillium capsulatum</name>
    <dbReference type="NCBI Taxonomy" id="69766"/>
    <lineage>
        <taxon>Eukaryota</taxon>
        <taxon>Fungi</taxon>
        <taxon>Dikarya</taxon>
        <taxon>Ascomycota</taxon>
        <taxon>Pezizomycotina</taxon>
        <taxon>Eurotiomycetes</taxon>
        <taxon>Eurotiomycetidae</taxon>
        <taxon>Eurotiales</taxon>
        <taxon>Aspergillaceae</taxon>
        <taxon>Penicillium</taxon>
    </lineage>
</organism>
<dbReference type="Proteomes" id="UP001146351">
    <property type="component" value="Unassembled WGS sequence"/>
</dbReference>
<dbReference type="OrthoDB" id="4356994at2759"/>
<protein>
    <submittedName>
        <fullName evidence="1">Uncharacterized protein</fullName>
    </submittedName>
</protein>
<dbReference type="EMBL" id="JAPQKO010000005">
    <property type="protein sequence ID" value="KAJ5162106.1"/>
    <property type="molecule type" value="Genomic_DNA"/>
</dbReference>
<accession>A0A9W9LM49</accession>
<reference evidence="1" key="2">
    <citation type="journal article" date="2023" name="IMA Fungus">
        <title>Comparative genomic study of the Penicillium genus elucidates a diverse pangenome and 15 lateral gene transfer events.</title>
        <authorList>
            <person name="Petersen C."/>
            <person name="Sorensen T."/>
            <person name="Nielsen M.R."/>
            <person name="Sondergaard T.E."/>
            <person name="Sorensen J.L."/>
            <person name="Fitzpatrick D.A."/>
            <person name="Frisvad J.C."/>
            <person name="Nielsen K.L."/>
        </authorList>
    </citation>
    <scope>NUCLEOTIDE SEQUENCE</scope>
    <source>
        <strain evidence="1">IBT 21917</strain>
    </source>
</reference>
<keyword evidence="2" id="KW-1185">Reference proteome</keyword>
<evidence type="ECO:0000313" key="1">
    <source>
        <dbReference type="EMBL" id="KAJ5162106.1"/>
    </source>
</evidence>
<reference evidence="1" key="1">
    <citation type="submission" date="2022-11" db="EMBL/GenBank/DDBJ databases">
        <authorList>
            <person name="Petersen C."/>
        </authorList>
    </citation>
    <scope>NUCLEOTIDE SEQUENCE</scope>
    <source>
        <strain evidence="1">IBT 21917</strain>
    </source>
</reference>
<comment type="caution">
    <text evidence="1">The sequence shown here is derived from an EMBL/GenBank/DDBJ whole genome shotgun (WGS) entry which is preliminary data.</text>
</comment>
<gene>
    <name evidence="1" type="ORF">N7492_007498</name>
</gene>
<evidence type="ECO:0000313" key="2">
    <source>
        <dbReference type="Proteomes" id="UP001146351"/>
    </source>
</evidence>
<dbReference type="AlphaFoldDB" id="A0A9W9LM49"/>